<reference evidence="6" key="1">
    <citation type="submission" date="2016-09" db="EMBL/GenBank/DDBJ databases">
        <title>Whole genome sequencing of Salmonella enterica.</title>
        <authorList>
            <person name="Bell R."/>
        </authorList>
    </citation>
    <scope>NUCLEOTIDE SEQUENCE [LARGE SCALE GENOMIC DNA]</scope>
    <source>
        <strain evidence="6">CFSAN044929</strain>
    </source>
</reference>
<dbReference type="InterPro" id="IPR032636">
    <property type="entry name" value="Pilus_assem_E-set-like_dom"/>
</dbReference>
<dbReference type="Proteomes" id="UP000866740">
    <property type="component" value="Unassembled WGS sequence"/>
</dbReference>
<dbReference type="EMBL" id="RSUV01000016">
    <property type="protein sequence ID" value="MIV45704.1"/>
    <property type="molecule type" value="Genomic_DNA"/>
</dbReference>
<dbReference type="EMBL" id="MLTE01000018">
    <property type="protein sequence ID" value="OHJ48212.1"/>
    <property type="molecule type" value="Genomic_DNA"/>
</dbReference>
<sequence length="824" mass="91049">MNKITLIAFAVGIVCSKVWAEEVTLAMVTPSSTLPSITLANGKSLTSSRYAGLITPESDNIRVVFDGVTEEALLAKISLDTVQFENDEHFITFLRNVGIKENYIEKILNQNKTGGFVHSNSCEGSRSECVVASKSIDFVIDYYNKIVRLFVAPELLKQSSGEKSYLVLNGGPGLVNKISGYYYNSFGRYEPSYYFRGSGVAGFGTGFIRYNFYQSDYTNNLDDFYLNRSLGEGSKILIGKAQNNANFNPSSTQSLLSDIPVTGIRIGTADEQVDHSYGKQLFRFYSPVNGTVEVRRRGGIIYATSVRAGYDEINMGNLPSGQYNAIVQVKSSSGDIISSQNLLVNNTGSFSNDFSWHLFAGQNDSIYSDITATKEIIIDAGLQFPIKDFSALYFGGGVIGNKKVVSTGINVKNEFASISGKTGWGDNKFRQYELNGYVESLSVSYKKVNAGKNWGERRTNKGSTIFSASYNITLLSQLSASMGYMYSSALMSRYSSDTDYNQMKYSRKNYPELTYVNVNRSFFSSVYYNFNNGNALYLNGSKEVGTKNYSVSFGLSIPFGGHFRFNNISNYSNGKVLTNNSNIDYNDKISESWSQTVSAGTYLSETSYNTLTYNLSHDSDVFQGSAYLYGTDKGQKQATISINSSQALNSGGLYFIPSSWQDSAFIIRGKESEYDIAVRNMTDNSTRYLDKTNNIITVPAYHKIMVKSDTDSSNFVFSDRQSKQTDIISMVPGSSYVVNKKTIKTNSVIMTLRDVDGEFSVSASCQSDSCISVSRLSNGVFKVKYTGNNFIIRSGNAQCHTGNIQDEKFISVNCGRNQKGGAMR</sequence>
<evidence type="ECO:0000313" key="5">
    <source>
        <dbReference type="EMBL" id="MIV45704.1"/>
    </source>
</evidence>
<dbReference type="EMBL" id="RSMR01000046">
    <property type="protein sequence ID" value="MIK94696.1"/>
    <property type="molecule type" value="Genomic_DNA"/>
</dbReference>
<proteinExistence type="predicted"/>
<dbReference type="Proteomes" id="UP000839834">
    <property type="component" value="Unassembled WGS sequence"/>
</dbReference>
<comment type="caution">
    <text evidence="6">The sequence shown here is derived from an EMBL/GenBank/DDBJ whole genome shotgun (WGS) entry which is preliminary data.</text>
</comment>
<feature type="signal peptide" evidence="1">
    <location>
        <begin position="1"/>
        <end position="20"/>
    </location>
</feature>
<evidence type="ECO:0000313" key="6">
    <source>
        <dbReference type="EMBL" id="OHJ48212.1"/>
    </source>
</evidence>
<protein>
    <recommendedName>
        <fullName evidence="2">Pilus assembly protein E-set like domain-containing protein</fullName>
    </recommendedName>
</protein>
<name>A0A3F3IT60_SALER</name>
<reference evidence="3" key="2">
    <citation type="submission" date="2018-08" db="EMBL/GenBank/DDBJ databases">
        <authorList>
            <consortium name="GenomeTrakr network: Whole genome sequencing for foodborne pathogen traceback"/>
        </authorList>
    </citation>
    <scope>NUCLEOTIDE SEQUENCE [LARGE SCALE GENOMIC DNA]</scope>
    <source>
        <strain evidence="5">CFSAN048114</strain>
        <strain evidence="4">FLUFL-1338</strain>
        <strain evidence="3">FLUFL-367</strain>
    </source>
</reference>
<dbReference type="EMBL" id="AAACVH010000069">
    <property type="protein sequence ID" value="EAA8668216.1"/>
    <property type="molecule type" value="Genomic_DNA"/>
</dbReference>
<gene>
    <name evidence="5" type="ORF">A7E06_19860</name>
    <name evidence="6" type="ORF">A7S51_21595</name>
    <name evidence="4" type="ORF">KO51_25285</name>
    <name evidence="3" type="ORF">NL99_25475</name>
</gene>
<dbReference type="RefSeq" id="WP_070802738.1">
    <property type="nucleotide sequence ID" value="NZ_MLTE01000018.1"/>
</dbReference>
<evidence type="ECO:0000259" key="2">
    <source>
        <dbReference type="Pfam" id="PF16967"/>
    </source>
</evidence>
<accession>A0A3F3IT60</accession>
<evidence type="ECO:0000313" key="4">
    <source>
        <dbReference type="EMBL" id="MIK94696.1"/>
    </source>
</evidence>
<dbReference type="Pfam" id="PF16967">
    <property type="entry name" value="TcfC"/>
    <property type="match status" value="1"/>
</dbReference>
<keyword evidence="1" id="KW-0732">Signal</keyword>
<evidence type="ECO:0000256" key="1">
    <source>
        <dbReference type="SAM" id="SignalP"/>
    </source>
</evidence>
<feature type="domain" description="Pilus assembly protein E-set like" evidence="2">
    <location>
        <begin position="284"/>
        <end position="344"/>
    </location>
</feature>
<organism evidence="6">
    <name type="scientific">Salmonella enterica</name>
    <name type="common">Salmonella choleraesuis</name>
    <dbReference type="NCBI Taxonomy" id="28901"/>
    <lineage>
        <taxon>Bacteria</taxon>
        <taxon>Pseudomonadati</taxon>
        <taxon>Pseudomonadota</taxon>
        <taxon>Gammaproteobacteria</taxon>
        <taxon>Enterobacterales</taxon>
        <taxon>Enterobacteriaceae</taxon>
        <taxon>Salmonella</taxon>
    </lineage>
</organism>
<feature type="chain" id="PRO_5035558195" description="Pilus assembly protein E-set like domain-containing protein" evidence="1">
    <location>
        <begin position="21"/>
        <end position="824"/>
    </location>
</feature>
<evidence type="ECO:0000313" key="3">
    <source>
        <dbReference type="EMBL" id="EAA8668216.1"/>
    </source>
</evidence>
<dbReference type="Proteomes" id="UP000885283">
    <property type="component" value="Unassembled WGS sequence"/>
</dbReference>
<dbReference type="Proteomes" id="UP000839530">
    <property type="component" value="Unassembled WGS sequence"/>
</dbReference>
<dbReference type="AlphaFoldDB" id="A0A3F3IT60"/>